<keyword evidence="2 6" id="KW-0812">Transmembrane</keyword>
<feature type="transmembrane region" description="Helical" evidence="6">
    <location>
        <begin position="176"/>
        <end position="194"/>
    </location>
</feature>
<accession>A0ABD2QQ02</accession>
<dbReference type="Proteomes" id="UP001626550">
    <property type="component" value="Unassembled WGS sequence"/>
</dbReference>
<dbReference type="PANTHER" id="PTHR31394">
    <property type="entry name" value="TRANSMEMBRANE PROTEIN 199"/>
    <property type="match status" value="1"/>
</dbReference>
<dbReference type="AlphaFoldDB" id="A0ABD2QQ02"/>
<evidence type="ECO:0000256" key="2">
    <source>
        <dbReference type="ARBA" id="ARBA00022692"/>
    </source>
</evidence>
<sequence>MSSISHLSLEISPEIQQFLETLPKAHASSSDAINALNNREHKDLISYKLLLSVHEFSKANSLINQPPPIWKLLHSAKIVYPKEVEPVRNPEVEKRVKALKQKFANLEYQRMTSNLVPLGNSPDCSVGLFGNEIKCMNRQFMMVLNFILIVGGAFTFGFYAASIFGFDDVKTSTRLITGFALALVVFFADLYFLLKNVEQAESII</sequence>
<dbReference type="Pfam" id="PF11712">
    <property type="entry name" value="Vma12"/>
    <property type="match status" value="1"/>
</dbReference>
<dbReference type="InterPro" id="IPR021013">
    <property type="entry name" value="ATPase_Vma12"/>
</dbReference>
<evidence type="ECO:0000313" key="8">
    <source>
        <dbReference type="Proteomes" id="UP001626550"/>
    </source>
</evidence>
<keyword evidence="4 6" id="KW-1133">Transmembrane helix</keyword>
<evidence type="ECO:0000313" key="7">
    <source>
        <dbReference type="EMBL" id="KAL3320816.1"/>
    </source>
</evidence>
<evidence type="ECO:0008006" key="9">
    <source>
        <dbReference type="Google" id="ProtNLM"/>
    </source>
</evidence>
<keyword evidence="5 6" id="KW-0472">Membrane</keyword>
<dbReference type="PANTHER" id="PTHR31394:SF1">
    <property type="entry name" value="TRANSMEMBRANE PROTEIN 199"/>
    <property type="match status" value="1"/>
</dbReference>
<name>A0ABD2QQ02_9PLAT</name>
<comment type="subcellular location">
    <subcellularLocation>
        <location evidence="1">Endoplasmic reticulum membrane</location>
        <topology evidence="1">Multi-pass membrane protein</topology>
    </subcellularLocation>
</comment>
<evidence type="ECO:0000256" key="5">
    <source>
        <dbReference type="ARBA" id="ARBA00023136"/>
    </source>
</evidence>
<keyword evidence="8" id="KW-1185">Reference proteome</keyword>
<feature type="transmembrane region" description="Helical" evidence="6">
    <location>
        <begin position="143"/>
        <end position="164"/>
    </location>
</feature>
<evidence type="ECO:0000256" key="1">
    <source>
        <dbReference type="ARBA" id="ARBA00004477"/>
    </source>
</evidence>
<protein>
    <recommendedName>
        <fullName evidence="9">Transmembrane protein 199</fullName>
    </recommendedName>
</protein>
<evidence type="ECO:0000256" key="6">
    <source>
        <dbReference type="SAM" id="Phobius"/>
    </source>
</evidence>
<dbReference type="GO" id="GO:0005789">
    <property type="term" value="C:endoplasmic reticulum membrane"/>
    <property type="evidence" value="ECO:0007669"/>
    <property type="project" value="UniProtKB-SubCell"/>
</dbReference>
<proteinExistence type="predicted"/>
<organism evidence="7 8">
    <name type="scientific">Cichlidogyrus casuarinus</name>
    <dbReference type="NCBI Taxonomy" id="1844966"/>
    <lineage>
        <taxon>Eukaryota</taxon>
        <taxon>Metazoa</taxon>
        <taxon>Spiralia</taxon>
        <taxon>Lophotrochozoa</taxon>
        <taxon>Platyhelminthes</taxon>
        <taxon>Monogenea</taxon>
        <taxon>Monopisthocotylea</taxon>
        <taxon>Dactylogyridea</taxon>
        <taxon>Ancyrocephalidae</taxon>
        <taxon>Cichlidogyrus</taxon>
    </lineage>
</organism>
<reference evidence="7 8" key="1">
    <citation type="submission" date="2024-11" db="EMBL/GenBank/DDBJ databases">
        <title>Adaptive evolution of stress response genes in parasites aligns with host niche diversity.</title>
        <authorList>
            <person name="Hahn C."/>
            <person name="Resl P."/>
        </authorList>
    </citation>
    <scope>NUCLEOTIDE SEQUENCE [LARGE SCALE GENOMIC DNA]</scope>
    <source>
        <strain evidence="7">EGGRZ-B1_66</strain>
        <tissue evidence="7">Body</tissue>
    </source>
</reference>
<keyword evidence="3" id="KW-0256">Endoplasmic reticulum</keyword>
<comment type="caution">
    <text evidence="7">The sequence shown here is derived from an EMBL/GenBank/DDBJ whole genome shotgun (WGS) entry which is preliminary data.</text>
</comment>
<gene>
    <name evidence="7" type="ORF">Ciccas_000501</name>
</gene>
<evidence type="ECO:0000256" key="4">
    <source>
        <dbReference type="ARBA" id="ARBA00022989"/>
    </source>
</evidence>
<dbReference type="EMBL" id="JBJKFK010000027">
    <property type="protein sequence ID" value="KAL3320816.1"/>
    <property type="molecule type" value="Genomic_DNA"/>
</dbReference>
<evidence type="ECO:0000256" key="3">
    <source>
        <dbReference type="ARBA" id="ARBA00022824"/>
    </source>
</evidence>